<accession>A0AC60A4G4</accession>
<evidence type="ECO:0000313" key="1">
    <source>
        <dbReference type="EMBL" id="CAN0554768.1"/>
    </source>
</evidence>
<dbReference type="Proteomes" id="UP001162501">
    <property type="component" value="Chromosome 7"/>
</dbReference>
<protein>
    <submittedName>
        <fullName evidence="1">Uncharacterized protein</fullName>
    </submittedName>
</protein>
<reference evidence="1" key="1">
    <citation type="submission" date="2023-05" db="EMBL/GenBank/DDBJ databases">
        <authorList>
            <consortium name="ELIXIR-Norway"/>
        </authorList>
    </citation>
    <scope>NUCLEOTIDE SEQUENCE</scope>
</reference>
<sequence length="104" mass="10688">MWKDRPSGPGSLGVGAKDQSNRLDRDGTSKSESGDLGLTPFPGARRGPAGRLLRPGLPLCFPSNPGAQSGVEIHSTGDGLSGFGSGSFILSNTPSCDAHTTFLF</sequence>
<dbReference type="EMBL" id="OX596091">
    <property type="protein sequence ID" value="CAN0554768.1"/>
    <property type="molecule type" value="Genomic_DNA"/>
</dbReference>
<gene>
    <name evidence="1" type="ORF">MRATA1EN22A_LOCUS26732</name>
</gene>
<proteinExistence type="predicted"/>
<name>A0AC60A4G4_RANTA</name>
<reference evidence="1" key="2">
    <citation type="submission" date="2025-03" db="EMBL/GenBank/DDBJ databases">
        <authorList>
            <consortium name="ELIXIR-Norway"/>
            <consortium name="Elixir Norway"/>
        </authorList>
    </citation>
    <scope>NUCLEOTIDE SEQUENCE</scope>
</reference>
<organism evidence="1 2">
    <name type="scientific">Rangifer tarandus platyrhynchus</name>
    <name type="common">Svalbard reindeer</name>
    <dbReference type="NCBI Taxonomy" id="3082113"/>
    <lineage>
        <taxon>Eukaryota</taxon>
        <taxon>Metazoa</taxon>
        <taxon>Chordata</taxon>
        <taxon>Craniata</taxon>
        <taxon>Vertebrata</taxon>
        <taxon>Euteleostomi</taxon>
        <taxon>Mammalia</taxon>
        <taxon>Eutheria</taxon>
        <taxon>Laurasiatheria</taxon>
        <taxon>Artiodactyla</taxon>
        <taxon>Ruminantia</taxon>
        <taxon>Pecora</taxon>
        <taxon>Cervidae</taxon>
        <taxon>Odocoileinae</taxon>
        <taxon>Rangifer</taxon>
    </lineage>
</organism>
<evidence type="ECO:0000313" key="2">
    <source>
        <dbReference type="Proteomes" id="UP001162501"/>
    </source>
</evidence>